<comment type="caution">
    <text evidence="2">The sequence shown here is derived from an EMBL/GenBank/DDBJ whole genome shotgun (WGS) entry which is preliminary data.</text>
</comment>
<protein>
    <submittedName>
        <fullName evidence="2">Uncharacterized protein</fullName>
    </submittedName>
</protein>
<reference evidence="2 3" key="1">
    <citation type="submission" date="2024-09" db="EMBL/GenBank/DDBJ databases">
        <authorList>
            <person name="Sun Q."/>
            <person name="Mori K."/>
        </authorList>
    </citation>
    <scope>NUCLEOTIDE SEQUENCE [LARGE SCALE GENOMIC DNA]</scope>
    <source>
        <strain evidence="2 3">TBRC 2205</strain>
    </source>
</reference>
<keyword evidence="1" id="KW-0472">Membrane</keyword>
<feature type="transmembrane region" description="Helical" evidence="1">
    <location>
        <begin position="77"/>
        <end position="99"/>
    </location>
</feature>
<keyword evidence="3" id="KW-1185">Reference proteome</keyword>
<feature type="transmembrane region" description="Helical" evidence="1">
    <location>
        <begin position="12"/>
        <end position="34"/>
    </location>
</feature>
<name>A0ABV6P3U6_9ACTN</name>
<evidence type="ECO:0000313" key="2">
    <source>
        <dbReference type="EMBL" id="MFC0567704.1"/>
    </source>
</evidence>
<feature type="transmembrane region" description="Helical" evidence="1">
    <location>
        <begin position="46"/>
        <end position="65"/>
    </location>
</feature>
<evidence type="ECO:0000313" key="3">
    <source>
        <dbReference type="Proteomes" id="UP001589894"/>
    </source>
</evidence>
<proteinExistence type="predicted"/>
<gene>
    <name evidence="2" type="ORF">ACFFHU_26640</name>
</gene>
<sequence length="103" mass="11043">MINPRVEMRLLAGKVALLLAGIYCLMFVALAVAVGTHETLPLLEWVLVPLPSVAFAPAVVAAIQLHRTSDPARQSRLWRRSLLLAGVGFGLFVAVAMIAGQLN</sequence>
<dbReference type="EMBL" id="JBHLUE010000026">
    <property type="protein sequence ID" value="MFC0567704.1"/>
    <property type="molecule type" value="Genomic_DNA"/>
</dbReference>
<organism evidence="2 3">
    <name type="scientific">Plantactinospora siamensis</name>
    <dbReference type="NCBI Taxonomy" id="555372"/>
    <lineage>
        <taxon>Bacteria</taxon>
        <taxon>Bacillati</taxon>
        <taxon>Actinomycetota</taxon>
        <taxon>Actinomycetes</taxon>
        <taxon>Micromonosporales</taxon>
        <taxon>Micromonosporaceae</taxon>
        <taxon>Plantactinospora</taxon>
    </lineage>
</organism>
<accession>A0ABV6P3U6</accession>
<dbReference type="Proteomes" id="UP001589894">
    <property type="component" value="Unassembled WGS sequence"/>
</dbReference>
<keyword evidence="1" id="KW-0812">Transmembrane</keyword>
<dbReference type="RefSeq" id="WP_377343033.1">
    <property type="nucleotide sequence ID" value="NZ_JBHLUE010000026.1"/>
</dbReference>
<evidence type="ECO:0000256" key="1">
    <source>
        <dbReference type="SAM" id="Phobius"/>
    </source>
</evidence>
<keyword evidence="1" id="KW-1133">Transmembrane helix</keyword>